<comment type="caution">
    <text evidence="2">The sequence shown here is derived from an EMBL/GenBank/DDBJ whole genome shotgun (WGS) entry which is preliminary data.</text>
</comment>
<accession>A0ABT8LGR3</accession>
<evidence type="ECO:0000256" key="1">
    <source>
        <dbReference type="SAM" id="Phobius"/>
    </source>
</evidence>
<evidence type="ECO:0000313" key="2">
    <source>
        <dbReference type="EMBL" id="MDN5215915.1"/>
    </source>
</evidence>
<evidence type="ECO:0000313" key="3">
    <source>
        <dbReference type="Proteomes" id="UP001172083"/>
    </source>
</evidence>
<dbReference type="Proteomes" id="UP001172083">
    <property type="component" value="Unassembled WGS sequence"/>
</dbReference>
<keyword evidence="3" id="KW-1185">Reference proteome</keyword>
<feature type="transmembrane region" description="Helical" evidence="1">
    <location>
        <begin position="12"/>
        <end position="32"/>
    </location>
</feature>
<name>A0ABT8LGR3_9BACT</name>
<keyword evidence="1" id="KW-1133">Transmembrane helix</keyword>
<dbReference type="EMBL" id="JAUJEB010000007">
    <property type="protein sequence ID" value="MDN5215915.1"/>
    <property type="molecule type" value="Genomic_DNA"/>
</dbReference>
<proteinExistence type="predicted"/>
<dbReference type="RefSeq" id="WP_346761251.1">
    <property type="nucleotide sequence ID" value="NZ_JAUJEB010000007.1"/>
</dbReference>
<gene>
    <name evidence="2" type="ORF">QQ020_27810</name>
</gene>
<keyword evidence="1" id="KW-0812">Transmembrane</keyword>
<sequence>MDKLVKYNQIIYAILGSLGVLLLLFGGINILMEFFPGNRHGGDPNTLVTEEEARALADKDLRKQVISMEGMQDFDTASGIYIIPITHKTLDEFQQRREVDYGLLSMKSGSGKSYYYSRYYNNLVLYDFADRQSYILFNERINIDRFQSIKTANDHLILITGWKEDTNKDGRYDDSDKKALYLYIHSLQELRSIDLQDFKFINFQYLEKADKLVINVIFDINGDGLYDISQDPEILLEYSMEEKVLRKLIEDKQLNKLQHLIDGEVD</sequence>
<organism evidence="2 3">
    <name type="scientific">Agaribacillus aureus</name>
    <dbReference type="NCBI Taxonomy" id="3051825"/>
    <lineage>
        <taxon>Bacteria</taxon>
        <taxon>Pseudomonadati</taxon>
        <taxon>Bacteroidota</taxon>
        <taxon>Cytophagia</taxon>
        <taxon>Cytophagales</taxon>
        <taxon>Splendidivirgaceae</taxon>
        <taxon>Agaribacillus</taxon>
    </lineage>
</organism>
<protein>
    <submittedName>
        <fullName evidence="2">Uncharacterized protein</fullName>
    </submittedName>
</protein>
<keyword evidence="1" id="KW-0472">Membrane</keyword>
<reference evidence="2" key="1">
    <citation type="submission" date="2023-06" db="EMBL/GenBank/DDBJ databases">
        <title>Genomic of Agaribacillus aureum.</title>
        <authorList>
            <person name="Wang G."/>
        </authorList>
    </citation>
    <scope>NUCLEOTIDE SEQUENCE</scope>
    <source>
        <strain evidence="2">BMA12</strain>
    </source>
</reference>